<accession>A0A1I1DN00</accession>
<dbReference type="Pfam" id="PF01433">
    <property type="entry name" value="Peptidase_M1"/>
    <property type="match status" value="1"/>
</dbReference>
<dbReference type="InterPro" id="IPR014782">
    <property type="entry name" value="Peptidase_M1_dom"/>
</dbReference>
<dbReference type="PANTHER" id="PTHR45726">
    <property type="entry name" value="LEUKOTRIENE A-4 HYDROLASE"/>
    <property type="match status" value="1"/>
</dbReference>
<evidence type="ECO:0000256" key="3">
    <source>
        <dbReference type="SAM" id="SignalP"/>
    </source>
</evidence>
<keyword evidence="6" id="KW-1185">Reference proteome</keyword>
<evidence type="ECO:0000256" key="2">
    <source>
        <dbReference type="PIRSR" id="PIRSR634015-3"/>
    </source>
</evidence>
<feature type="chain" id="PRO_5011686813" evidence="3">
    <location>
        <begin position="19"/>
        <end position="623"/>
    </location>
</feature>
<dbReference type="InterPro" id="IPR034015">
    <property type="entry name" value="M1_LTA4H"/>
</dbReference>
<feature type="binding site" evidence="2">
    <location>
        <position position="367"/>
    </location>
    <ligand>
        <name>Zn(2+)</name>
        <dbReference type="ChEBI" id="CHEBI:29105"/>
        <note>catalytic</note>
    </ligand>
</feature>
<feature type="domain" description="Peptidase M1 membrane alanine aminopeptidase" evidence="4">
    <location>
        <begin position="312"/>
        <end position="504"/>
    </location>
</feature>
<dbReference type="OrthoDB" id="9814383at2"/>
<protein>
    <submittedName>
        <fullName evidence="5">Peptidase family M1</fullName>
    </submittedName>
</protein>
<organism evidence="5 6">
    <name type="scientific">Zunongwangia mangrovi</name>
    <dbReference type="NCBI Taxonomy" id="1334022"/>
    <lineage>
        <taxon>Bacteria</taxon>
        <taxon>Pseudomonadati</taxon>
        <taxon>Bacteroidota</taxon>
        <taxon>Flavobacteriia</taxon>
        <taxon>Flavobacteriales</taxon>
        <taxon>Flavobacteriaceae</taxon>
        <taxon>Zunongwangia</taxon>
    </lineage>
</organism>
<evidence type="ECO:0000313" key="5">
    <source>
        <dbReference type="EMBL" id="SFB76271.1"/>
    </source>
</evidence>
<keyword evidence="2" id="KW-0862">Zinc</keyword>
<keyword evidence="3" id="KW-0732">Signal</keyword>
<dbReference type="CDD" id="cd09604">
    <property type="entry name" value="M1_APN_like"/>
    <property type="match status" value="1"/>
</dbReference>
<name>A0A1I1DN00_9FLAO</name>
<dbReference type="Proteomes" id="UP000199438">
    <property type="component" value="Unassembled WGS sequence"/>
</dbReference>
<feature type="active site" description="Proton donor" evidence="1">
    <location>
        <position position="445"/>
    </location>
</feature>
<feature type="active site" description="Proton acceptor" evidence="1">
    <location>
        <position position="364"/>
    </location>
</feature>
<dbReference type="SUPFAM" id="SSF55486">
    <property type="entry name" value="Metalloproteases ('zincins'), catalytic domain"/>
    <property type="match status" value="1"/>
</dbReference>
<dbReference type="EMBL" id="FOKV01000001">
    <property type="protein sequence ID" value="SFB76271.1"/>
    <property type="molecule type" value="Genomic_DNA"/>
</dbReference>
<dbReference type="GO" id="GO:0008270">
    <property type="term" value="F:zinc ion binding"/>
    <property type="evidence" value="ECO:0007669"/>
    <property type="project" value="InterPro"/>
</dbReference>
<dbReference type="InterPro" id="IPR027268">
    <property type="entry name" value="Peptidase_M4/M1_CTD_sf"/>
</dbReference>
<dbReference type="PANTHER" id="PTHR45726:SF3">
    <property type="entry name" value="LEUKOTRIENE A-4 HYDROLASE"/>
    <property type="match status" value="1"/>
</dbReference>
<dbReference type="STRING" id="1334022.SAMN04487907_101500"/>
<feature type="binding site" evidence="2">
    <location>
        <position position="363"/>
    </location>
    <ligand>
        <name>Zn(2+)</name>
        <dbReference type="ChEBI" id="CHEBI:29105"/>
        <note>catalytic</note>
    </ligand>
</feature>
<dbReference type="AlphaFoldDB" id="A0A1I1DN00"/>
<gene>
    <name evidence="5" type="ORF">SAMN04487907_101500</name>
</gene>
<evidence type="ECO:0000259" key="4">
    <source>
        <dbReference type="Pfam" id="PF01433"/>
    </source>
</evidence>
<comment type="cofactor">
    <cofactor evidence="2">
        <name>Zn(2+)</name>
        <dbReference type="ChEBI" id="CHEBI:29105"/>
    </cofactor>
    <text evidence="2">Binds 1 zinc ion per subunit.</text>
</comment>
<proteinExistence type="predicted"/>
<reference evidence="6" key="1">
    <citation type="submission" date="2016-10" db="EMBL/GenBank/DDBJ databases">
        <authorList>
            <person name="Varghese N."/>
            <person name="Submissions S."/>
        </authorList>
    </citation>
    <scope>NUCLEOTIDE SEQUENCE [LARGE SCALE GENOMIC DNA]</scope>
    <source>
        <strain evidence="6">DSM 24499</strain>
    </source>
</reference>
<feature type="binding site" evidence="2">
    <location>
        <position position="386"/>
    </location>
    <ligand>
        <name>Zn(2+)</name>
        <dbReference type="ChEBI" id="CHEBI:29105"/>
        <note>catalytic</note>
    </ligand>
</feature>
<dbReference type="Gene3D" id="1.10.390.10">
    <property type="entry name" value="Neutral Protease Domain 2"/>
    <property type="match status" value="1"/>
</dbReference>
<feature type="signal peptide" evidence="3">
    <location>
        <begin position="1"/>
        <end position="18"/>
    </location>
</feature>
<evidence type="ECO:0000256" key="1">
    <source>
        <dbReference type="PIRSR" id="PIRSR634015-1"/>
    </source>
</evidence>
<sequence>MKKLIFSLALLATAFSQAQNNTSYWQQHVDYDMDVDMNVENYQYTGTQELVYTNNSPDTLTKVYYHMFFNAFQPGSEMDTRLQDIQDPDGRMVNNKGDRQNPDYESRIAKLNEDEIGYLRATSLTQNGKKVEMEDEETILIVHLAEPILPGKSTTFKMEFEGQVPVQIRRSGRNNADGVALSMTQWYPKLAEYDFEGWHADPYIAREFHGVWGDFDVTINIDKDYIIGGTGVLQNPEEIGYGYEEEGTKVKRKGKKLAWNFKAEKVHDFAWAADPEYIHDKLETESGVTLHFLYKDDPKVTDAWQRIQPETAKLLAFFNEHIGPYPWPQYSIIQGGDGGMEYAMCTLITGGESYNSLLGTTAHEFAHSWFQQLLGTNESQHPWMDEGFTTYISGLAQKTIKGTSGNPTAGSYRGYNYIATSGMEQPQTTHGDRYDINTAYSIAAYSKGAVFLSQLGYVIGQDNLAETLNRYYDEWKFKHPTPNDFIRIAEKVSGAELHWYLTDWTETTNQIDYAINSVEDAENGTKITLERKALMPMPVEVTVTLNDGSKKLYYMPLRMMRWEKPAEGDVERILKEDWPWAFPTYELEIDAAKADIKSIEIDESQLMADVNRNNNTYGQVDSE</sequence>
<keyword evidence="2" id="KW-0479">Metal-binding</keyword>
<dbReference type="RefSeq" id="WP_092539803.1">
    <property type="nucleotide sequence ID" value="NZ_FOKV01000001.1"/>
</dbReference>
<dbReference type="GO" id="GO:0008237">
    <property type="term" value="F:metallopeptidase activity"/>
    <property type="evidence" value="ECO:0007669"/>
    <property type="project" value="InterPro"/>
</dbReference>
<evidence type="ECO:0000313" key="6">
    <source>
        <dbReference type="Proteomes" id="UP000199438"/>
    </source>
</evidence>